<dbReference type="Proteomes" id="UP000238701">
    <property type="component" value="Unassembled WGS sequence"/>
</dbReference>
<proteinExistence type="predicted"/>
<dbReference type="AlphaFoldDB" id="A0A2U3KLN4"/>
<dbReference type="EMBL" id="OMOD01000123">
    <property type="protein sequence ID" value="SPF40477.1"/>
    <property type="molecule type" value="Genomic_DNA"/>
</dbReference>
<evidence type="ECO:0000313" key="1">
    <source>
        <dbReference type="EMBL" id="SPF40477.1"/>
    </source>
</evidence>
<accession>A0A2U3KLN4</accession>
<evidence type="ECO:0000313" key="2">
    <source>
        <dbReference type="Proteomes" id="UP000238701"/>
    </source>
</evidence>
<gene>
    <name evidence="1" type="ORF">SBA1_300018</name>
</gene>
<name>A0A2U3KLN4_9BACT</name>
<organism evidence="1 2">
    <name type="scientific">Candidatus Sulfotelmatobacter kueseliae</name>
    <dbReference type="NCBI Taxonomy" id="2042962"/>
    <lineage>
        <taxon>Bacteria</taxon>
        <taxon>Pseudomonadati</taxon>
        <taxon>Acidobacteriota</taxon>
        <taxon>Terriglobia</taxon>
        <taxon>Terriglobales</taxon>
        <taxon>Candidatus Korobacteraceae</taxon>
        <taxon>Candidatus Sulfotelmatobacter</taxon>
    </lineage>
</organism>
<sequence length="76" mass="8324">MLFFEPDPKFSPSSPSLVHVSEDRHVNAGVSFEGVEDAKVFVLVHAEDEDLGNVVVVVNFQPVARGPGHHDNKASW</sequence>
<protein>
    <submittedName>
        <fullName evidence="1">Uncharacterized protein</fullName>
    </submittedName>
</protein>
<reference evidence="2" key="1">
    <citation type="submission" date="2018-02" db="EMBL/GenBank/DDBJ databases">
        <authorList>
            <person name="Hausmann B."/>
        </authorList>
    </citation>
    <scope>NUCLEOTIDE SEQUENCE [LARGE SCALE GENOMIC DNA]</scope>
    <source>
        <strain evidence="2">Peat soil MAG SbA1</strain>
    </source>
</reference>